<evidence type="ECO:0000313" key="3">
    <source>
        <dbReference type="Proteomes" id="UP000825381"/>
    </source>
</evidence>
<proteinExistence type="predicted"/>
<evidence type="ECO:0000256" key="1">
    <source>
        <dbReference type="SAM" id="Phobius"/>
    </source>
</evidence>
<dbReference type="RefSeq" id="WP_220639913.1">
    <property type="nucleotide sequence ID" value="NZ_CP080429.1"/>
</dbReference>
<dbReference type="PROSITE" id="PS51257">
    <property type="entry name" value="PROKAR_LIPOPROTEIN"/>
    <property type="match status" value="1"/>
</dbReference>
<gene>
    <name evidence="2" type="ORF">K1I41_08375</name>
</gene>
<keyword evidence="3" id="KW-1185">Reference proteome</keyword>
<keyword evidence="1" id="KW-0812">Transmembrane</keyword>
<organism evidence="2 3">
    <name type="scientific">Flavobacterium litorale</name>
    <dbReference type="NCBI Taxonomy" id="2856519"/>
    <lineage>
        <taxon>Bacteria</taxon>
        <taxon>Pseudomonadati</taxon>
        <taxon>Bacteroidota</taxon>
        <taxon>Flavobacteriia</taxon>
        <taxon>Flavobacteriales</taxon>
        <taxon>Flavobacteriaceae</taxon>
        <taxon>Flavobacterium</taxon>
    </lineage>
</organism>
<feature type="transmembrane region" description="Helical" evidence="1">
    <location>
        <begin position="73"/>
        <end position="94"/>
    </location>
</feature>
<reference evidence="2 3" key="1">
    <citation type="submission" date="2021-07" db="EMBL/GenBank/DDBJ databases">
        <title>Flavobacterium WSW3-B6 sp.nov, isolated from seaweed.</title>
        <authorList>
            <person name="Muhammad N."/>
            <person name="Ho H."/>
            <person name="Lee Y.-J."/>
            <person name="Nguyen T."/>
            <person name="Ho J."/>
            <person name="Kim S.-G."/>
        </authorList>
    </citation>
    <scope>NUCLEOTIDE SEQUENCE [LARGE SCALE GENOMIC DNA]</scope>
    <source>
        <strain evidence="2 3">WSW3-B6</strain>
    </source>
</reference>
<evidence type="ECO:0008006" key="4">
    <source>
        <dbReference type="Google" id="ProtNLM"/>
    </source>
</evidence>
<keyword evidence="1" id="KW-0472">Membrane</keyword>
<feature type="transmembrane region" description="Helical" evidence="1">
    <location>
        <begin position="15"/>
        <end position="39"/>
    </location>
</feature>
<dbReference type="EMBL" id="CP080429">
    <property type="protein sequence ID" value="QYJ67568.1"/>
    <property type="molecule type" value="Genomic_DNA"/>
</dbReference>
<protein>
    <recommendedName>
        <fullName evidence="4">DUF3953 domain-containing protein</fullName>
    </recommendedName>
</protein>
<accession>A0ABX8V609</accession>
<sequence>MKIYQKYLKIYSEGLIGYATLSILFQSCLGSAAAMYILINGVNPMQMVQLFIVVILCMIFNGAVLSQQSAKTIFNLLLLSVFASTLLIIINALFL</sequence>
<keyword evidence="1" id="KW-1133">Transmembrane helix</keyword>
<evidence type="ECO:0000313" key="2">
    <source>
        <dbReference type="EMBL" id="QYJ67568.1"/>
    </source>
</evidence>
<dbReference type="Proteomes" id="UP000825381">
    <property type="component" value="Chromosome"/>
</dbReference>
<feature type="transmembrane region" description="Helical" evidence="1">
    <location>
        <begin position="45"/>
        <end position="66"/>
    </location>
</feature>
<name>A0ABX8V609_9FLAO</name>